<dbReference type="PANTHER" id="PTHR11893:SF36">
    <property type="entry name" value="INNEXIN-5"/>
    <property type="match status" value="1"/>
</dbReference>
<sequence>MAIIGHGGTDIIRQLVGNVVNVFKKKRAPCTAPCDGLILKMHYQWTFWLLLAGFSAVWYSWYHRDVITCVSHFNAETQVRLDYINICLSYPYIEDGRTDRRFLLFYRWIHWTLLVLAGIYYIPRKISKNSENPKLKKLIEDLAVNSSRYDQIEKELVDRAARYIAYNLKTHNGLYWKFLICNIVALAVDIFSFQFLNFVLQGRFIHYGWMSFPFTRDPVNFSDYMSRTFPPFAKCELGVTNKLVGQRTEKFGCHLTVMELYEKVFLGIWVWLIFLTTVTCMYLIFLGFMWLPYFRLLMLKVAKPANARSTVSDTIVSVIGYCKIGDVYLLYRLKQHLSHARFYELLTRLSDPELIKTMIEDPADRAIQARNQDNLRNRRPNMNIPSKGKFTNPNLFIKQDYGRPNTSILVGD</sequence>
<evidence type="ECO:0000256" key="7">
    <source>
        <dbReference type="ARBA" id="ARBA00022949"/>
    </source>
</evidence>
<evidence type="ECO:0000256" key="11">
    <source>
        <dbReference type="ARBA" id="ARBA00023303"/>
    </source>
</evidence>
<keyword evidence="3 12" id="KW-0813">Transport</keyword>
<comment type="function">
    <text evidence="12">Structural component of the gap junctions.</text>
</comment>
<feature type="transmembrane region" description="Helical" evidence="12">
    <location>
        <begin position="174"/>
        <end position="200"/>
    </location>
</feature>
<keyword evidence="10 12" id="KW-0472">Membrane</keyword>
<protein>
    <recommendedName>
        <fullName evidence="12">Innexin</fullName>
    </recommendedName>
</protein>
<keyword evidence="14" id="KW-1185">Reference proteome</keyword>
<evidence type="ECO:0000256" key="12">
    <source>
        <dbReference type="RuleBase" id="RU010713"/>
    </source>
</evidence>
<evidence type="ECO:0000313" key="13">
    <source>
        <dbReference type="EMBL" id="KAK3864185.1"/>
    </source>
</evidence>
<evidence type="ECO:0000256" key="5">
    <source>
        <dbReference type="ARBA" id="ARBA00022692"/>
    </source>
</evidence>
<gene>
    <name evidence="12" type="primary">inx</name>
    <name evidence="13" type="ORF">Pcinc_030107</name>
</gene>
<keyword evidence="8 12" id="KW-1133">Transmembrane helix</keyword>
<reference evidence="13" key="1">
    <citation type="submission" date="2023-10" db="EMBL/GenBank/DDBJ databases">
        <title>Genome assemblies of two species of porcelain crab, Petrolisthes cinctipes and Petrolisthes manimaculis (Anomura: Porcellanidae).</title>
        <authorList>
            <person name="Angst P."/>
        </authorList>
    </citation>
    <scope>NUCLEOTIDE SEQUENCE</scope>
    <source>
        <strain evidence="13">PB745_01</strain>
        <tissue evidence="13">Gill</tissue>
    </source>
</reference>
<keyword evidence="11 12" id="KW-0407">Ion channel</keyword>
<evidence type="ECO:0000256" key="2">
    <source>
        <dbReference type="ARBA" id="ARBA00004651"/>
    </source>
</evidence>
<organism evidence="13 14">
    <name type="scientific">Petrolisthes cinctipes</name>
    <name type="common">Flat porcelain crab</name>
    <dbReference type="NCBI Taxonomy" id="88211"/>
    <lineage>
        <taxon>Eukaryota</taxon>
        <taxon>Metazoa</taxon>
        <taxon>Ecdysozoa</taxon>
        <taxon>Arthropoda</taxon>
        <taxon>Crustacea</taxon>
        <taxon>Multicrustacea</taxon>
        <taxon>Malacostraca</taxon>
        <taxon>Eumalacostraca</taxon>
        <taxon>Eucarida</taxon>
        <taxon>Decapoda</taxon>
        <taxon>Pleocyemata</taxon>
        <taxon>Anomura</taxon>
        <taxon>Galatheoidea</taxon>
        <taxon>Porcellanidae</taxon>
        <taxon>Petrolisthes</taxon>
    </lineage>
</organism>
<comment type="similarity">
    <text evidence="12">Belongs to the pannexin family.</text>
</comment>
<keyword evidence="4" id="KW-1003">Cell membrane</keyword>
<evidence type="ECO:0000256" key="10">
    <source>
        <dbReference type="ARBA" id="ARBA00023136"/>
    </source>
</evidence>
<evidence type="ECO:0000256" key="1">
    <source>
        <dbReference type="ARBA" id="ARBA00004610"/>
    </source>
</evidence>
<dbReference type="AlphaFoldDB" id="A0AAE1EZJ8"/>
<feature type="transmembrane region" description="Helical" evidence="12">
    <location>
        <begin position="45"/>
        <end position="62"/>
    </location>
</feature>
<dbReference type="GO" id="GO:0034220">
    <property type="term" value="P:monoatomic ion transmembrane transport"/>
    <property type="evidence" value="ECO:0007669"/>
    <property type="project" value="UniProtKB-KW"/>
</dbReference>
<feature type="transmembrane region" description="Helical" evidence="12">
    <location>
        <begin position="268"/>
        <end position="291"/>
    </location>
</feature>
<dbReference type="InterPro" id="IPR000990">
    <property type="entry name" value="Innexin"/>
</dbReference>
<evidence type="ECO:0000256" key="4">
    <source>
        <dbReference type="ARBA" id="ARBA00022475"/>
    </source>
</evidence>
<evidence type="ECO:0000256" key="6">
    <source>
        <dbReference type="ARBA" id="ARBA00022868"/>
    </source>
</evidence>
<dbReference type="Proteomes" id="UP001286313">
    <property type="component" value="Unassembled WGS sequence"/>
</dbReference>
<dbReference type="Pfam" id="PF00876">
    <property type="entry name" value="Innexin"/>
    <property type="match status" value="1"/>
</dbReference>
<keyword evidence="9 12" id="KW-0406">Ion transport</keyword>
<dbReference type="EMBL" id="JAWQEG010003848">
    <property type="protein sequence ID" value="KAK3864185.1"/>
    <property type="molecule type" value="Genomic_DNA"/>
</dbReference>
<proteinExistence type="inferred from homology"/>
<dbReference type="GO" id="GO:0005886">
    <property type="term" value="C:plasma membrane"/>
    <property type="evidence" value="ECO:0007669"/>
    <property type="project" value="UniProtKB-SubCell"/>
</dbReference>
<accession>A0AAE1EZJ8</accession>
<keyword evidence="5 12" id="KW-0812">Transmembrane</keyword>
<evidence type="ECO:0000313" key="14">
    <source>
        <dbReference type="Proteomes" id="UP001286313"/>
    </source>
</evidence>
<evidence type="ECO:0000256" key="9">
    <source>
        <dbReference type="ARBA" id="ARBA00023065"/>
    </source>
</evidence>
<keyword evidence="7" id="KW-0965">Cell junction</keyword>
<evidence type="ECO:0000256" key="8">
    <source>
        <dbReference type="ARBA" id="ARBA00022989"/>
    </source>
</evidence>
<comment type="subcellular location">
    <subcellularLocation>
        <location evidence="1">Cell junction</location>
        <location evidence="1">Gap junction</location>
    </subcellularLocation>
    <subcellularLocation>
        <location evidence="2 12">Cell membrane</location>
        <topology evidence="2 12">Multi-pass membrane protein</topology>
    </subcellularLocation>
</comment>
<evidence type="ECO:0000256" key="3">
    <source>
        <dbReference type="ARBA" id="ARBA00022448"/>
    </source>
</evidence>
<comment type="caution">
    <text evidence="13">The sequence shown here is derived from an EMBL/GenBank/DDBJ whole genome shotgun (WGS) entry which is preliminary data.</text>
</comment>
<dbReference type="PANTHER" id="PTHR11893">
    <property type="entry name" value="INNEXIN"/>
    <property type="match status" value="1"/>
</dbReference>
<dbReference type="GO" id="GO:0005243">
    <property type="term" value="F:gap junction channel activity"/>
    <property type="evidence" value="ECO:0007669"/>
    <property type="project" value="TreeGrafter"/>
</dbReference>
<keyword evidence="6" id="KW-0303">Gap junction</keyword>
<dbReference type="GO" id="GO:0005921">
    <property type="term" value="C:gap junction"/>
    <property type="evidence" value="ECO:0007669"/>
    <property type="project" value="UniProtKB-SubCell"/>
</dbReference>
<name>A0AAE1EZJ8_PETCI</name>
<dbReference type="PROSITE" id="PS51013">
    <property type="entry name" value="PANNEXIN"/>
    <property type="match status" value="1"/>
</dbReference>
<feature type="transmembrane region" description="Helical" evidence="12">
    <location>
        <begin position="104"/>
        <end position="122"/>
    </location>
</feature>